<dbReference type="STRING" id="1860102.ACCAA_370037"/>
<accession>A0A1A8XR60</accession>
<comment type="similarity">
    <text evidence="2">Belongs to the zinc-containing alcohol dehydrogenase family.</text>
</comment>
<dbReference type="Gene3D" id="3.40.50.720">
    <property type="entry name" value="NAD(P)-binding Rossmann-like Domain"/>
    <property type="match status" value="1"/>
</dbReference>
<dbReference type="InterPro" id="IPR011032">
    <property type="entry name" value="GroES-like_sf"/>
</dbReference>
<keyword evidence="5" id="KW-0560">Oxidoreductase</keyword>
<dbReference type="SUPFAM" id="SSF50129">
    <property type="entry name" value="GroES-like"/>
    <property type="match status" value="1"/>
</dbReference>
<protein>
    <submittedName>
        <fullName evidence="7">Putative Alcohol dehydrogenase</fullName>
    </submittedName>
</protein>
<evidence type="ECO:0000256" key="3">
    <source>
        <dbReference type="ARBA" id="ARBA00022723"/>
    </source>
</evidence>
<dbReference type="AlphaFoldDB" id="A0A1A8XR60"/>
<dbReference type="Gene3D" id="3.90.180.10">
    <property type="entry name" value="Medium-chain alcohol dehydrogenases, catalytic domain"/>
    <property type="match status" value="2"/>
</dbReference>
<feature type="domain" description="Alcohol dehydrogenase-like N-terminal" evidence="6">
    <location>
        <begin position="22"/>
        <end position="110"/>
    </location>
</feature>
<dbReference type="Proteomes" id="UP000199169">
    <property type="component" value="Unassembled WGS sequence"/>
</dbReference>
<comment type="cofactor">
    <cofactor evidence="1">
        <name>Zn(2+)</name>
        <dbReference type="ChEBI" id="CHEBI:29105"/>
    </cofactor>
</comment>
<evidence type="ECO:0000256" key="2">
    <source>
        <dbReference type="ARBA" id="ARBA00008072"/>
    </source>
</evidence>
<evidence type="ECO:0000256" key="1">
    <source>
        <dbReference type="ARBA" id="ARBA00001947"/>
    </source>
</evidence>
<evidence type="ECO:0000256" key="5">
    <source>
        <dbReference type="ARBA" id="ARBA00023002"/>
    </source>
</evidence>
<dbReference type="InterPro" id="IPR013154">
    <property type="entry name" value="ADH-like_N"/>
</dbReference>
<evidence type="ECO:0000259" key="6">
    <source>
        <dbReference type="Pfam" id="PF08240"/>
    </source>
</evidence>
<dbReference type="Pfam" id="PF08240">
    <property type="entry name" value="ADH_N"/>
    <property type="match status" value="1"/>
</dbReference>
<dbReference type="EMBL" id="FLQX01000113">
    <property type="protein sequence ID" value="SBT06952.1"/>
    <property type="molecule type" value="Genomic_DNA"/>
</dbReference>
<gene>
    <name evidence="7" type="ORF">ACCAA_370037</name>
</gene>
<keyword evidence="8" id="KW-1185">Reference proteome</keyword>
<reference evidence="7 8" key="1">
    <citation type="submission" date="2016-06" db="EMBL/GenBank/DDBJ databases">
        <authorList>
            <person name="Kjaerup R.B."/>
            <person name="Dalgaard T.S."/>
            <person name="Juul-Madsen H.R."/>
        </authorList>
    </citation>
    <scope>NUCLEOTIDE SEQUENCE [LARGE SCALE GENOMIC DNA]</scope>
    <source>
        <strain evidence="7">3</strain>
    </source>
</reference>
<evidence type="ECO:0000313" key="7">
    <source>
        <dbReference type="EMBL" id="SBT06952.1"/>
    </source>
</evidence>
<evidence type="ECO:0000313" key="8">
    <source>
        <dbReference type="Proteomes" id="UP000199169"/>
    </source>
</evidence>
<dbReference type="GO" id="GO:0016491">
    <property type="term" value="F:oxidoreductase activity"/>
    <property type="evidence" value="ECO:0007669"/>
    <property type="project" value="UniProtKB-KW"/>
</dbReference>
<dbReference type="GO" id="GO:0046872">
    <property type="term" value="F:metal ion binding"/>
    <property type="evidence" value="ECO:0007669"/>
    <property type="project" value="UniProtKB-KW"/>
</dbReference>
<proteinExistence type="inferred from homology"/>
<evidence type="ECO:0000256" key="4">
    <source>
        <dbReference type="ARBA" id="ARBA00022833"/>
    </source>
</evidence>
<dbReference type="RefSeq" id="WP_186407433.1">
    <property type="nucleotide sequence ID" value="NZ_FLQX01000113.1"/>
</dbReference>
<name>A0A1A8XR60_9PROT</name>
<organism evidence="7 8">
    <name type="scientific">Candidatus Accumulibacter aalborgensis</name>
    <dbReference type="NCBI Taxonomy" id="1860102"/>
    <lineage>
        <taxon>Bacteria</taxon>
        <taxon>Pseudomonadati</taxon>
        <taxon>Pseudomonadota</taxon>
        <taxon>Betaproteobacteria</taxon>
        <taxon>Candidatus Accumulibacter</taxon>
    </lineage>
</organism>
<dbReference type="PANTHER" id="PTHR43350:SF17">
    <property type="entry name" value="NAD-DEPENDENT ALCOHOL DEHYDROGENASE"/>
    <property type="match status" value="1"/>
</dbReference>
<dbReference type="PANTHER" id="PTHR43350">
    <property type="entry name" value="NAD-DEPENDENT ALCOHOL DEHYDROGENASE"/>
    <property type="match status" value="1"/>
</dbReference>
<sequence>MKAWICTAGRLCPTEVPEPIPGPGEALLRVRFAGICRSDRQVMLGLYGPRDGSILGHECSAEVLSSAYWPAGTPVAVNPLLPDGSFLGINRPGCFAETIAVPEACVLVLPPELDLLKAAAAEPVAACGAILLSPLHGRVAVAGQGRIRALCEAILRHCGFEPLEDPEAGSCDWVIETDPRPAALQRALELLRPGGSLILKSRHPGKIELPLNLLIERELKFEARRYLPFDQALELLAGLDLSPLLAPPRAAAELPKLISRDNESHKLIVKFS</sequence>
<keyword evidence="4" id="KW-0862">Zinc</keyword>
<keyword evidence="3" id="KW-0479">Metal-binding</keyword>